<evidence type="ECO:0000313" key="2">
    <source>
        <dbReference type="EMBL" id="CAA9370500.1"/>
    </source>
</evidence>
<accession>A0A6J4MVZ7</accession>
<gene>
    <name evidence="2" type="ORF">AVDCRST_MAG68-5708</name>
</gene>
<organism evidence="2">
    <name type="scientific">uncultured Gemmatimonadota bacterium</name>
    <dbReference type="NCBI Taxonomy" id="203437"/>
    <lineage>
        <taxon>Bacteria</taxon>
        <taxon>Pseudomonadati</taxon>
        <taxon>Gemmatimonadota</taxon>
        <taxon>environmental samples</taxon>
    </lineage>
</organism>
<dbReference type="EMBL" id="CADCTW010000243">
    <property type="protein sequence ID" value="CAA9370500.1"/>
    <property type="molecule type" value="Genomic_DNA"/>
</dbReference>
<evidence type="ECO:0000256" key="1">
    <source>
        <dbReference type="SAM" id="MobiDB-lite"/>
    </source>
</evidence>
<sequence>MLLTDQVSGSIGYLLGTGEPQFQATCEGAGRGDPTDRLMEAGDELPPTLPR</sequence>
<reference evidence="2" key="1">
    <citation type="submission" date="2020-02" db="EMBL/GenBank/DDBJ databases">
        <authorList>
            <person name="Meier V. D."/>
        </authorList>
    </citation>
    <scope>NUCLEOTIDE SEQUENCE</scope>
    <source>
        <strain evidence="2">AVDCRST_MAG68</strain>
    </source>
</reference>
<proteinExistence type="predicted"/>
<feature type="region of interest" description="Disordered" evidence="1">
    <location>
        <begin position="24"/>
        <end position="51"/>
    </location>
</feature>
<name>A0A6J4MVZ7_9BACT</name>
<protein>
    <submittedName>
        <fullName evidence="2">Uncharacterized protein</fullName>
    </submittedName>
</protein>
<dbReference type="AlphaFoldDB" id="A0A6J4MVZ7"/>